<accession>A0A0C1MRH3</accession>
<protein>
    <submittedName>
        <fullName evidence="2">Uncharacterized protein</fullName>
    </submittedName>
</protein>
<proteinExistence type="predicted"/>
<name>A0A0C1MRH3_9RICK</name>
<feature type="region of interest" description="Disordered" evidence="1">
    <location>
        <begin position="1"/>
        <end position="22"/>
    </location>
</feature>
<gene>
    <name evidence="2" type="ORF">NF27_HB00010</name>
</gene>
<dbReference type="Proteomes" id="UP000031258">
    <property type="component" value="Unassembled WGS sequence"/>
</dbReference>
<dbReference type="EMBL" id="JSWE01000173">
    <property type="protein sequence ID" value="KIE04637.1"/>
    <property type="molecule type" value="Genomic_DNA"/>
</dbReference>
<keyword evidence="3" id="KW-1185">Reference proteome</keyword>
<dbReference type="AlphaFoldDB" id="A0A0C1MRH3"/>
<evidence type="ECO:0000313" key="3">
    <source>
        <dbReference type="Proteomes" id="UP000031258"/>
    </source>
</evidence>
<evidence type="ECO:0000256" key="1">
    <source>
        <dbReference type="SAM" id="MobiDB-lite"/>
    </source>
</evidence>
<sequence>MKAEDLLGSQNRYTHTTDEQKGGRERAVDYIISDDRDSSLQAAEQLIINSIKNYYQANYKLKLFWEERKYDISNSFINLVIIEQEEAKQKEQGLRGKEKRGKG</sequence>
<evidence type="ECO:0000313" key="2">
    <source>
        <dbReference type="EMBL" id="KIE04637.1"/>
    </source>
</evidence>
<reference evidence="2 3" key="1">
    <citation type="submission" date="2014-11" db="EMBL/GenBank/DDBJ databases">
        <title>A Rickettsiales Symbiont of Amoebae With Ancient Features.</title>
        <authorList>
            <person name="Schulz F."/>
            <person name="Martijn J."/>
            <person name="Wascher F."/>
            <person name="Kostanjsek R."/>
            <person name="Ettema T.J."/>
            <person name="Horn M."/>
        </authorList>
    </citation>
    <scope>NUCLEOTIDE SEQUENCE [LARGE SCALE GENOMIC DNA]</scope>
    <source>
        <strain evidence="2 3">UWC36</strain>
    </source>
</reference>
<dbReference type="RefSeq" id="WP_039458079.1">
    <property type="nucleotide sequence ID" value="NZ_JSWE01000173.1"/>
</dbReference>
<organism evidence="2 3">
    <name type="scientific">Candidatus Jidaibacter acanthamoebae</name>
    <dbReference type="NCBI Taxonomy" id="86105"/>
    <lineage>
        <taxon>Bacteria</taxon>
        <taxon>Pseudomonadati</taxon>
        <taxon>Pseudomonadota</taxon>
        <taxon>Alphaproteobacteria</taxon>
        <taxon>Rickettsiales</taxon>
        <taxon>Candidatus Midichloriaceae</taxon>
        <taxon>Candidatus Jidaibacter</taxon>
    </lineage>
</organism>
<comment type="caution">
    <text evidence="2">The sequence shown here is derived from an EMBL/GenBank/DDBJ whole genome shotgun (WGS) entry which is preliminary data.</text>
</comment>